<feature type="region of interest" description="Disordered" evidence="7">
    <location>
        <begin position="17"/>
        <end position="48"/>
    </location>
</feature>
<dbReference type="AlphaFoldDB" id="A0A6P6EYP5"/>
<dbReference type="GO" id="GO:0005654">
    <property type="term" value="C:nucleoplasm"/>
    <property type="evidence" value="ECO:0007669"/>
    <property type="project" value="TreeGrafter"/>
</dbReference>
<evidence type="ECO:0000256" key="7">
    <source>
        <dbReference type="SAM" id="MobiDB-lite"/>
    </source>
</evidence>
<dbReference type="CTD" id="163126"/>
<dbReference type="RefSeq" id="XP_023577431.1">
    <property type="nucleotide sequence ID" value="XM_023721663.1"/>
</dbReference>
<keyword evidence="6" id="KW-0539">Nucleus</keyword>
<reference evidence="9" key="1">
    <citation type="submission" date="2025-08" db="UniProtKB">
        <authorList>
            <consortium name="RefSeq"/>
        </authorList>
    </citation>
    <scope>IDENTIFICATION</scope>
</reference>
<keyword evidence="8" id="KW-1185">Reference proteome</keyword>
<dbReference type="GO" id="GO:0030154">
    <property type="term" value="P:cell differentiation"/>
    <property type="evidence" value="ECO:0007669"/>
    <property type="project" value="UniProtKB-KW"/>
</dbReference>
<evidence type="ECO:0000256" key="6">
    <source>
        <dbReference type="ARBA" id="ARBA00023242"/>
    </source>
</evidence>
<dbReference type="InterPro" id="IPR033258">
    <property type="entry name" value="EID"/>
</dbReference>
<dbReference type="GO" id="GO:0003714">
    <property type="term" value="F:transcription corepressor activity"/>
    <property type="evidence" value="ECO:0007669"/>
    <property type="project" value="TreeGrafter"/>
</dbReference>
<protein>
    <submittedName>
        <fullName evidence="9">EP300-interacting inhibitor of differentiation 2</fullName>
    </submittedName>
</protein>
<dbReference type="GeneID" id="101575201"/>
<dbReference type="Proteomes" id="UP000515203">
    <property type="component" value="Unplaced"/>
</dbReference>
<dbReference type="OrthoDB" id="9838394at2759"/>
<evidence type="ECO:0000256" key="3">
    <source>
        <dbReference type="ARBA" id="ARBA00022782"/>
    </source>
</evidence>
<evidence type="ECO:0000256" key="5">
    <source>
        <dbReference type="ARBA" id="ARBA00023163"/>
    </source>
</evidence>
<keyword evidence="2" id="KW-0678">Repressor</keyword>
<comment type="subcellular location">
    <subcellularLocation>
        <location evidence="1">Nucleus</location>
    </subcellularLocation>
</comment>
<accession>A0A6P6EYP5</accession>
<dbReference type="InParanoid" id="A0A6P6EYP5"/>
<gene>
    <name evidence="9" type="primary">Eid2</name>
</gene>
<name>A0A6P6EYP5_OCTDE</name>
<evidence type="ECO:0000313" key="9">
    <source>
        <dbReference type="RefSeq" id="XP_023577431.1"/>
    </source>
</evidence>
<organism evidence="8 9">
    <name type="scientific">Octodon degus</name>
    <name type="common">Degu</name>
    <name type="synonym">Sciurus degus</name>
    <dbReference type="NCBI Taxonomy" id="10160"/>
    <lineage>
        <taxon>Eukaryota</taxon>
        <taxon>Metazoa</taxon>
        <taxon>Chordata</taxon>
        <taxon>Craniata</taxon>
        <taxon>Vertebrata</taxon>
        <taxon>Euteleostomi</taxon>
        <taxon>Mammalia</taxon>
        <taxon>Eutheria</taxon>
        <taxon>Euarchontoglires</taxon>
        <taxon>Glires</taxon>
        <taxon>Rodentia</taxon>
        <taxon>Hystricomorpha</taxon>
        <taxon>Octodontidae</taxon>
        <taxon>Octodon</taxon>
    </lineage>
</organism>
<proteinExistence type="predicted"/>
<evidence type="ECO:0000256" key="2">
    <source>
        <dbReference type="ARBA" id="ARBA00022491"/>
    </source>
</evidence>
<evidence type="ECO:0000313" key="8">
    <source>
        <dbReference type="Proteomes" id="UP000515203"/>
    </source>
</evidence>
<sequence>MSQLPTEITVLQTVVTDGEDGFPQAEVGGGRRGPTPTAMRPEEVRGGPVAAAAAARRGPLAARGAPLAVVRAGPLAAARGGPVAATAGAPPRARGIPVAAAAVRASQMAAAARGAQAAAPRGAPTAAAREGPAAAAAAAAARGGPAARESQMGAVSREVRMAEVARLLGEPLEEEGPENRPRSRAGNAGSLAALPYLRLRHPLSVLGINYQQFLRQYLENYPIAPGRIQELEERRRRFVEACRAREAAFDAEYMRNPQRVDFDILTFTIALTASEVINPLIEELGCDRFINRE</sequence>
<keyword evidence="5" id="KW-0804">Transcription</keyword>
<dbReference type="FunCoup" id="A0A6P6EYP5">
    <property type="interactions" value="403"/>
</dbReference>
<dbReference type="PANTHER" id="PTHR15556:SF3">
    <property type="entry name" value="EP300-INTERACTING INHIBITOR OF DIFFERENTIATION 2"/>
    <property type="match status" value="1"/>
</dbReference>
<keyword evidence="3" id="KW-0221">Differentiation</keyword>
<dbReference type="PANTHER" id="PTHR15556">
    <property type="entry name" value="EP300-INTERACTING INHIBITOR OF DIFFERENTIATION 2-RELATED"/>
    <property type="match status" value="1"/>
</dbReference>
<evidence type="ECO:0000256" key="1">
    <source>
        <dbReference type="ARBA" id="ARBA00004123"/>
    </source>
</evidence>
<evidence type="ECO:0000256" key="4">
    <source>
        <dbReference type="ARBA" id="ARBA00023015"/>
    </source>
</evidence>
<keyword evidence="4" id="KW-0805">Transcription regulation</keyword>